<reference evidence="2" key="1">
    <citation type="journal article" date="2015" name="Proc. Natl. Acad. Sci. U.S.A.">
        <title>Genome sequencing of adzuki bean (Vigna angularis) provides insight into high starch and low fat accumulation and domestication.</title>
        <authorList>
            <person name="Yang K."/>
            <person name="Tian Z."/>
            <person name="Chen C."/>
            <person name="Luo L."/>
            <person name="Zhao B."/>
            <person name="Wang Z."/>
            <person name="Yu L."/>
            <person name="Li Y."/>
            <person name="Sun Y."/>
            <person name="Li W."/>
            <person name="Chen Y."/>
            <person name="Li Y."/>
            <person name="Zhang Y."/>
            <person name="Ai D."/>
            <person name="Zhao J."/>
            <person name="Shang C."/>
            <person name="Ma Y."/>
            <person name="Wu B."/>
            <person name="Wang M."/>
            <person name="Gao L."/>
            <person name="Sun D."/>
            <person name="Zhang P."/>
            <person name="Guo F."/>
            <person name="Wang W."/>
            <person name="Li Y."/>
            <person name="Wang J."/>
            <person name="Varshney R.K."/>
            <person name="Wang J."/>
            <person name="Ling H.Q."/>
            <person name="Wan P."/>
        </authorList>
    </citation>
    <scope>NUCLEOTIDE SEQUENCE</scope>
    <source>
        <strain evidence="2">cv. Jingnong 6</strain>
    </source>
</reference>
<name>A0A0L9VRI1_PHAAN</name>
<protein>
    <submittedName>
        <fullName evidence="1">Uncharacterized protein</fullName>
    </submittedName>
</protein>
<gene>
    <name evidence="1" type="ORF">LR48_Vigan11g040200</name>
</gene>
<sequence length="252" mass="27873">MVFKLLDWLQGSTPHEAPRPHHLKAHGDGAYAETVARQSPAALEELTALEKLCPIVKEATEKVSSKEALTLIVENPLCFHSLHDDMQAPIHVEGISRVSIPATINKLFSYGKEKHPAVHTHHIKRKKIVQSCNEAPRPHHLKAHGDGAYAETVARQSPAALEELTALEKLCPIVKEATEKVSSKEALTLIVENPLCFHSLHDDMQAPIHVEGISRVSIPATINKLFSYGKEKHPAVHTHHIKRKKIVQSCNG</sequence>
<dbReference type="Gramene" id="KOM57369">
    <property type="protein sequence ID" value="KOM57369"/>
    <property type="gene ID" value="LR48_Vigan11g040200"/>
</dbReference>
<evidence type="ECO:0000313" key="1">
    <source>
        <dbReference type="EMBL" id="KOM57369.1"/>
    </source>
</evidence>
<dbReference type="AlphaFoldDB" id="A0A0L9VRI1"/>
<evidence type="ECO:0000313" key="2">
    <source>
        <dbReference type="Proteomes" id="UP000053144"/>
    </source>
</evidence>
<organism evidence="1 2">
    <name type="scientific">Phaseolus angularis</name>
    <name type="common">Azuki bean</name>
    <name type="synonym">Vigna angularis</name>
    <dbReference type="NCBI Taxonomy" id="3914"/>
    <lineage>
        <taxon>Eukaryota</taxon>
        <taxon>Viridiplantae</taxon>
        <taxon>Streptophyta</taxon>
        <taxon>Embryophyta</taxon>
        <taxon>Tracheophyta</taxon>
        <taxon>Spermatophyta</taxon>
        <taxon>Magnoliopsida</taxon>
        <taxon>eudicotyledons</taxon>
        <taxon>Gunneridae</taxon>
        <taxon>Pentapetalae</taxon>
        <taxon>rosids</taxon>
        <taxon>fabids</taxon>
        <taxon>Fabales</taxon>
        <taxon>Fabaceae</taxon>
        <taxon>Papilionoideae</taxon>
        <taxon>50 kb inversion clade</taxon>
        <taxon>NPAAA clade</taxon>
        <taxon>indigoferoid/millettioid clade</taxon>
        <taxon>Phaseoleae</taxon>
        <taxon>Vigna</taxon>
    </lineage>
</organism>
<proteinExistence type="predicted"/>
<dbReference type="Proteomes" id="UP000053144">
    <property type="component" value="Chromosome 11"/>
</dbReference>
<dbReference type="EMBL" id="CM003381">
    <property type="protein sequence ID" value="KOM57369.1"/>
    <property type="molecule type" value="Genomic_DNA"/>
</dbReference>
<accession>A0A0L9VRI1</accession>